<comment type="similarity">
    <text evidence="1">Belongs to the DOCK family.</text>
</comment>
<dbReference type="PROSITE" id="PS51650">
    <property type="entry name" value="C2_DOCK"/>
    <property type="match status" value="1"/>
</dbReference>
<feature type="domain" description="C2 DOCK-type" evidence="2">
    <location>
        <begin position="1"/>
        <end position="78"/>
    </location>
</feature>
<dbReference type="Gene3D" id="2.60.40.150">
    <property type="entry name" value="C2 domain"/>
    <property type="match status" value="1"/>
</dbReference>
<reference evidence="3" key="1">
    <citation type="journal article" date="2019" name="Sci. Rep.">
        <title>Draft genome of Tanacetum cinerariifolium, the natural source of mosquito coil.</title>
        <authorList>
            <person name="Yamashiro T."/>
            <person name="Shiraishi A."/>
            <person name="Satake H."/>
            <person name="Nakayama K."/>
        </authorList>
    </citation>
    <scope>NUCLEOTIDE SEQUENCE</scope>
</reference>
<proteinExistence type="inferred from homology"/>
<dbReference type="EMBL" id="BKCJ011857436">
    <property type="protein sequence ID" value="GFD58789.1"/>
    <property type="molecule type" value="Genomic_DNA"/>
</dbReference>
<dbReference type="Pfam" id="PF14429">
    <property type="entry name" value="DOCK-C2"/>
    <property type="match status" value="1"/>
</dbReference>
<evidence type="ECO:0000259" key="2">
    <source>
        <dbReference type="PROSITE" id="PS51650"/>
    </source>
</evidence>
<organism evidence="3">
    <name type="scientific">Tanacetum cinerariifolium</name>
    <name type="common">Dalmatian daisy</name>
    <name type="synonym">Chrysanthemum cinerariifolium</name>
    <dbReference type="NCBI Taxonomy" id="118510"/>
    <lineage>
        <taxon>Eukaryota</taxon>
        <taxon>Viridiplantae</taxon>
        <taxon>Streptophyta</taxon>
        <taxon>Embryophyta</taxon>
        <taxon>Tracheophyta</taxon>
        <taxon>Spermatophyta</taxon>
        <taxon>Magnoliopsida</taxon>
        <taxon>eudicotyledons</taxon>
        <taxon>Gunneridae</taxon>
        <taxon>Pentapetalae</taxon>
        <taxon>asterids</taxon>
        <taxon>campanulids</taxon>
        <taxon>Asterales</taxon>
        <taxon>Asteraceae</taxon>
        <taxon>Asteroideae</taxon>
        <taxon>Anthemideae</taxon>
        <taxon>Anthemidinae</taxon>
        <taxon>Tanacetum</taxon>
    </lineage>
</organism>
<comment type="caution">
    <text evidence="3">The sequence shown here is derived from an EMBL/GenBank/DDBJ whole genome shotgun (WGS) entry which is preliminary data.</text>
</comment>
<accession>A0A699XGD9</accession>
<evidence type="ECO:0000256" key="1">
    <source>
        <dbReference type="PROSITE-ProRule" id="PRU00983"/>
    </source>
</evidence>
<feature type="non-terminal residue" evidence="3">
    <location>
        <position position="1"/>
    </location>
</feature>
<sequence length="83" mass="9176">VADAPGFPFALCWMPLWSRDAFVQDGDHALSLYRYDEYTSGMIAGKGAYLGLPWSAKKKDEHVMGGPMAALHVKTFLCSTKYS</sequence>
<gene>
    <name evidence="3" type="ORF">Tci_930758</name>
</gene>
<dbReference type="InterPro" id="IPR035892">
    <property type="entry name" value="C2_domain_sf"/>
</dbReference>
<evidence type="ECO:0000313" key="3">
    <source>
        <dbReference type="EMBL" id="GFD58789.1"/>
    </source>
</evidence>
<dbReference type="InterPro" id="IPR027007">
    <property type="entry name" value="C2_DOCK-type_domain"/>
</dbReference>
<dbReference type="AlphaFoldDB" id="A0A699XGD9"/>
<feature type="non-terminal residue" evidence="3">
    <location>
        <position position="83"/>
    </location>
</feature>
<protein>
    <recommendedName>
        <fullName evidence="2">C2 DOCK-type domain-containing protein</fullName>
    </recommendedName>
</protein>
<name>A0A699XGD9_TANCI</name>